<dbReference type="PANTHER" id="PTHR43656">
    <property type="entry name" value="BINDING OXIDOREDUCTASE, PUTATIVE (AFU_ORTHOLOGUE AFUA_2G08260)-RELATED"/>
    <property type="match status" value="1"/>
</dbReference>
<dbReference type="AlphaFoldDB" id="A0A8H3HZ61"/>
<dbReference type="Gene3D" id="3.20.20.70">
    <property type="entry name" value="Aldolase class I"/>
    <property type="match status" value="2"/>
</dbReference>
<comment type="caution">
    <text evidence="6">The sequence shown here is derived from an EMBL/GenBank/DDBJ whole genome shotgun (WGS) entry which is preliminary data.</text>
</comment>
<gene>
    <name evidence="6" type="ORF">RDB_LOCUS53950</name>
</gene>
<dbReference type="PANTHER" id="PTHR43656:SF5">
    <property type="entry name" value="NADH:FLAVIN OXIDOREDUCTASE_NADH OXIDASE N-TERMINAL DOMAIN-CONTAINING PROTEIN"/>
    <property type="match status" value="1"/>
</dbReference>
<evidence type="ECO:0000256" key="2">
    <source>
        <dbReference type="ARBA" id="ARBA00022630"/>
    </source>
</evidence>
<feature type="domain" description="NADH:flavin oxidoreductase/NADH oxidase N-terminal" evidence="5">
    <location>
        <begin position="65"/>
        <end position="228"/>
    </location>
</feature>
<evidence type="ECO:0000313" key="7">
    <source>
        <dbReference type="Proteomes" id="UP000663827"/>
    </source>
</evidence>
<dbReference type="InterPro" id="IPR013785">
    <property type="entry name" value="Aldolase_TIM"/>
</dbReference>
<keyword evidence="2" id="KW-0285">Flavoprotein</keyword>
<evidence type="ECO:0000313" key="6">
    <source>
        <dbReference type="EMBL" id="CAE7118293.1"/>
    </source>
</evidence>
<dbReference type="Pfam" id="PF00724">
    <property type="entry name" value="Oxidored_FMN"/>
    <property type="match status" value="1"/>
</dbReference>
<dbReference type="InterPro" id="IPR001155">
    <property type="entry name" value="OxRdtase_FMN_N"/>
</dbReference>
<accession>A0A8H3HZ61</accession>
<comment type="similarity">
    <text evidence="1">Belongs to the NADH:flavin oxidoreductase/NADH oxidase family.</text>
</comment>
<keyword evidence="4" id="KW-0560">Oxidoreductase</keyword>
<dbReference type="Proteomes" id="UP000663827">
    <property type="component" value="Unassembled WGS sequence"/>
</dbReference>
<organism evidence="6 7">
    <name type="scientific">Rhizoctonia solani</name>
    <dbReference type="NCBI Taxonomy" id="456999"/>
    <lineage>
        <taxon>Eukaryota</taxon>
        <taxon>Fungi</taxon>
        <taxon>Dikarya</taxon>
        <taxon>Basidiomycota</taxon>
        <taxon>Agaricomycotina</taxon>
        <taxon>Agaricomycetes</taxon>
        <taxon>Cantharellales</taxon>
        <taxon>Ceratobasidiaceae</taxon>
        <taxon>Rhizoctonia</taxon>
    </lineage>
</organism>
<proteinExistence type="inferred from homology"/>
<name>A0A8H3HZ61_9AGAM</name>
<sequence length="404" mass="44119">MESTTVLQRFGPVTPNPEDGRLLGESITFEFSRRTMISRIYKAAIAERMYSWDQSDPSARGTPSDRLIRLYEVWGRGRYGLIITGNITVDSTHIETPGNGIISKSNSTFTHIEQFRRMASAGKAHGSLVLMQLSHAGRKAPGYINSHPVSAGDVRLDEQAAIPYAQPTPLTKEGIDEIIGQFVYAAATAYRAGFDGIQLHASSGYLLSQFLSTATNNRSDDYGGNIENLSDVKNLCQMLEGLGLDFIELSGGTYHSPKSQCHSVSPMKEFLQQISPSLSKTLVFICGGFRSSENMAAAIRDGYCASIGLGQPSGSDPLLPSQIISGQLGGATKPDPDHRDPTVLPWATLTQMEAIARGKVPIDLSDPEVLREYNRRARIFEEERTEGLKQGHVKAGHLVWEDTA</sequence>
<evidence type="ECO:0000256" key="4">
    <source>
        <dbReference type="ARBA" id="ARBA00023002"/>
    </source>
</evidence>
<evidence type="ECO:0000256" key="1">
    <source>
        <dbReference type="ARBA" id="ARBA00005979"/>
    </source>
</evidence>
<protein>
    <recommendedName>
        <fullName evidence="5">NADH:flavin oxidoreductase/NADH oxidase N-terminal domain-containing protein</fullName>
    </recommendedName>
</protein>
<dbReference type="InterPro" id="IPR051799">
    <property type="entry name" value="NADH_flavin_oxidoreductase"/>
</dbReference>
<evidence type="ECO:0000256" key="3">
    <source>
        <dbReference type="ARBA" id="ARBA00022643"/>
    </source>
</evidence>
<reference evidence="6" key="1">
    <citation type="submission" date="2021-01" db="EMBL/GenBank/DDBJ databases">
        <authorList>
            <person name="Kaushik A."/>
        </authorList>
    </citation>
    <scope>NUCLEOTIDE SEQUENCE</scope>
    <source>
        <strain evidence="6">AG5</strain>
    </source>
</reference>
<dbReference type="GO" id="GO:0016491">
    <property type="term" value="F:oxidoreductase activity"/>
    <property type="evidence" value="ECO:0007669"/>
    <property type="project" value="UniProtKB-KW"/>
</dbReference>
<dbReference type="GO" id="GO:0010181">
    <property type="term" value="F:FMN binding"/>
    <property type="evidence" value="ECO:0007669"/>
    <property type="project" value="InterPro"/>
</dbReference>
<dbReference type="EMBL" id="CAJNJQ010001078">
    <property type="protein sequence ID" value="CAE7118293.1"/>
    <property type="molecule type" value="Genomic_DNA"/>
</dbReference>
<evidence type="ECO:0000259" key="5">
    <source>
        <dbReference type="Pfam" id="PF00724"/>
    </source>
</evidence>
<keyword evidence="3" id="KW-0288">FMN</keyword>
<dbReference type="SUPFAM" id="SSF51395">
    <property type="entry name" value="FMN-linked oxidoreductases"/>
    <property type="match status" value="1"/>
</dbReference>